<dbReference type="AlphaFoldDB" id="A0A8D8WE07"/>
<dbReference type="InterPro" id="IPR014840">
    <property type="entry name" value="HRD"/>
</dbReference>
<dbReference type="GO" id="GO:0061863">
    <property type="term" value="F:microtubule plus end polymerase"/>
    <property type="evidence" value="ECO:0007669"/>
    <property type="project" value="InterPro"/>
</dbReference>
<name>A0A8D8WE07_9HEMI</name>
<feature type="domain" description="Hpc2-related" evidence="2">
    <location>
        <begin position="108"/>
        <end position="156"/>
    </location>
</feature>
<reference evidence="3" key="1">
    <citation type="submission" date="2021-05" db="EMBL/GenBank/DDBJ databases">
        <authorList>
            <person name="Alioto T."/>
            <person name="Alioto T."/>
            <person name="Gomez Garrido J."/>
        </authorList>
    </citation>
    <scope>NUCLEOTIDE SEQUENCE</scope>
</reference>
<dbReference type="PANTHER" id="PTHR12609">
    <property type="entry name" value="MICROTUBULE ASSOCIATED PROTEIN XMAP215"/>
    <property type="match status" value="1"/>
</dbReference>
<organism evidence="3">
    <name type="scientific">Cacopsylla melanoneura</name>
    <dbReference type="NCBI Taxonomy" id="428564"/>
    <lineage>
        <taxon>Eukaryota</taxon>
        <taxon>Metazoa</taxon>
        <taxon>Ecdysozoa</taxon>
        <taxon>Arthropoda</taxon>
        <taxon>Hexapoda</taxon>
        <taxon>Insecta</taxon>
        <taxon>Pterygota</taxon>
        <taxon>Neoptera</taxon>
        <taxon>Paraneoptera</taxon>
        <taxon>Hemiptera</taxon>
        <taxon>Sternorrhyncha</taxon>
        <taxon>Psylloidea</taxon>
        <taxon>Psyllidae</taxon>
        <taxon>Psyllinae</taxon>
        <taxon>Cacopsylla</taxon>
    </lineage>
</organism>
<feature type="compositionally biased region" description="Polar residues" evidence="1">
    <location>
        <begin position="645"/>
        <end position="663"/>
    </location>
</feature>
<dbReference type="GO" id="GO:0030951">
    <property type="term" value="P:establishment or maintenance of microtubule cytoskeleton polarity"/>
    <property type="evidence" value="ECO:0007669"/>
    <property type="project" value="InterPro"/>
</dbReference>
<evidence type="ECO:0000256" key="1">
    <source>
        <dbReference type="SAM" id="MobiDB-lite"/>
    </source>
</evidence>
<evidence type="ECO:0000313" key="3">
    <source>
        <dbReference type="EMBL" id="CAG6654665.1"/>
    </source>
</evidence>
<feature type="compositionally biased region" description="Polar residues" evidence="1">
    <location>
        <begin position="258"/>
        <end position="267"/>
    </location>
</feature>
<dbReference type="GO" id="GO:0007051">
    <property type="term" value="P:spindle organization"/>
    <property type="evidence" value="ECO:0007669"/>
    <property type="project" value="InterPro"/>
</dbReference>
<proteinExistence type="predicted"/>
<dbReference type="GO" id="GO:0051010">
    <property type="term" value="F:microtubule plus-end binding"/>
    <property type="evidence" value="ECO:0007669"/>
    <property type="project" value="InterPro"/>
</dbReference>
<protein>
    <submittedName>
        <fullName evidence="3">Cytoskeleton-associated protein 5</fullName>
    </submittedName>
</protein>
<feature type="compositionally biased region" description="Acidic residues" evidence="1">
    <location>
        <begin position="187"/>
        <end position="237"/>
    </location>
</feature>
<feature type="region of interest" description="Disordered" evidence="1">
    <location>
        <begin position="747"/>
        <end position="790"/>
    </location>
</feature>
<evidence type="ECO:0000259" key="2">
    <source>
        <dbReference type="Pfam" id="PF08729"/>
    </source>
</evidence>
<feature type="compositionally biased region" description="Low complexity" evidence="1">
    <location>
        <begin position="767"/>
        <end position="781"/>
    </location>
</feature>
<sequence length="873" mass="98416">MSNIKRVSLTTIESNHEKIKTKRKGSFRISIPLVEEPASREYSHFNYETLYKSALDKKRQKKDTNGALQNGGGLTNGGGLEFDEDGLGGDEDELVKMAKKFEQKYGGTVKKDKYSELGAGYDDEDSFIDNTDAYNDELSEDLLPKHGGYYLNRGSLVLERIPEEVIENEEELCARKIKRTIRVIQSSDEEEGGEEEESSEAEESGRDEDDEDDSEEDEDEEEDRSYHDEDEGEEEEAVGINPRGLPVAPTLLRKSPTPDIQNKSQVADSEHTLDRTRDSDLDSSIDPLGRLRAPQPRPISGPYSLDMHLIESLETETPASSVGNRVRLNEFDLTYLKEPVPLPSSVLPNGNSGAGGARTLNSSNSILNNSSGYPGNNINVYNTIEQISSKDSDVALKAMQSVEHLILTEKWSQLVPHADWLVRNMVDQLATLRQSEQLDLVNCYRAVFSLCMKLYNVPPLCEKVNEDALHHILKELLMLLSEKKSAKWETTLNMFLKVMNSLALRILERSDHTAAVCATFRVLFDGIKLSIDRPSKQVVHFIELAWKCMWKLIKFFPEWDSSLDYVRILAEAHTFLQTFPSSWWRNQPINTPLRTVKTVIHSMARNRHSDLVQYLNQVPGVTEDCELYYYVHKMQQQFKSDEPSSRPSGQTMSLSRPNESMESNGDMGGNASANMRVTKANADALTEIFKKIGNKDDTHEGLRLLYKWKQEHPEQPLDLTQYSQVFQDYIKRGLKNIELEIRCEQSNKENKRDTDNNLVVLGNDRTSVPSSPASAVSNQSSEPEDAGSTTASYYSKRLKDLQMMAGLVQDGAGSGGGGVTTPRKPKIETEISDLEQLQNISPQRYIKVTSPENFSSVESLRMRLEKIKQPSNS</sequence>
<dbReference type="Pfam" id="PF08729">
    <property type="entry name" value="HUN"/>
    <property type="match status" value="1"/>
</dbReference>
<feature type="region of interest" description="Disordered" evidence="1">
    <location>
        <begin position="639"/>
        <end position="673"/>
    </location>
</feature>
<dbReference type="EMBL" id="HBUF01178625">
    <property type="protein sequence ID" value="CAG6654665.1"/>
    <property type="molecule type" value="Transcribed_RNA"/>
</dbReference>
<feature type="region of interest" description="Disordered" evidence="1">
    <location>
        <begin position="56"/>
        <end position="80"/>
    </location>
</feature>
<feature type="compositionally biased region" description="Basic and acidic residues" evidence="1">
    <location>
        <begin position="268"/>
        <end position="280"/>
    </location>
</feature>
<dbReference type="InterPro" id="IPR045110">
    <property type="entry name" value="XMAP215"/>
</dbReference>
<accession>A0A8D8WE07</accession>
<dbReference type="GO" id="GO:0046785">
    <property type="term" value="P:microtubule polymerization"/>
    <property type="evidence" value="ECO:0007669"/>
    <property type="project" value="InterPro"/>
</dbReference>
<feature type="region of interest" description="Disordered" evidence="1">
    <location>
        <begin position="185"/>
        <end position="299"/>
    </location>
</feature>
<feature type="compositionally biased region" description="Gly residues" evidence="1">
    <location>
        <begin position="69"/>
        <end position="80"/>
    </location>
</feature>